<keyword evidence="2" id="KW-1185">Reference proteome</keyword>
<comment type="caution">
    <text evidence="1">The sequence shown here is derived from an EMBL/GenBank/DDBJ whole genome shotgun (WGS) entry which is preliminary data.</text>
</comment>
<proteinExistence type="predicted"/>
<evidence type="ECO:0000313" key="2">
    <source>
        <dbReference type="Proteomes" id="UP001163603"/>
    </source>
</evidence>
<sequence>MEVGGFAAIVMLEGVSLVAIQSLIVDIRQESESEREREERGDGAKWVRFRWQTVQECRTNVETTNCPRRPAPQEKKTQWYREGVSYWDGVEASVDGVLGGFGGSSTAIASPASVSGGNATGSMHEPAQVKSANASDYAVPSLTFSYNAGGSQQSTSSTVINSNPSASPVAFQPLITRSASSSAIASPASVSGGNATGSMHEPAKVKFANAPDYAVPSLTFFYNAGGFQQSTSSSVINSNPSASPVVFEPLIPGSASSSGTSFSYNISQTAVGFLANQHLKSNMVRVESSNKCGDNKLAKKASPTRRLSGTVKVFHIGNGFGKVNDVDIKGSEAFLQTLFFERFNNATRTQHLVALTMLMEFLIVLDCGFGIGRITKNLLISYFNEMMEVRGLVAVVKLASPSSFPIAQFRSFLSESDFIFAQFRSFLSGSDFHFGN</sequence>
<dbReference type="Proteomes" id="UP001163603">
    <property type="component" value="Chromosome 6"/>
</dbReference>
<accession>A0ACC0YLZ3</accession>
<dbReference type="EMBL" id="CM047741">
    <property type="protein sequence ID" value="KAJ0038947.1"/>
    <property type="molecule type" value="Genomic_DNA"/>
</dbReference>
<protein>
    <submittedName>
        <fullName evidence="1">Uncharacterized protein</fullName>
    </submittedName>
</protein>
<gene>
    <name evidence="1" type="ORF">Pint_22630</name>
</gene>
<name>A0ACC0YLZ3_9ROSI</name>
<organism evidence="1 2">
    <name type="scientific">Pistacia integerrima</name>
    <dbReference type="NCBI Taxonomy" id="434235"/>
    <lineage>
        <taxon>Eukaryota</taxon>
        <taxon>Viridiplantae</taxon>
        <taxon>Streptophyta</taxon>
        <taxon>Embryophyta</taxon>
        <taxon>Tracheophyta</taxon>
        <taxon>Spermatophyta</taxon>
        <taxon>Magnoliopsida</taxon>
        <taxon>eudicotyledons</taxon>
        <taxon>Gunneridae</taxon>
        <taxon>Pentapetalae</taxon>
        <taxon>rosids</taxon>
        <taxon>malvids</taxon>
        <taxon>Sapindales</taxon>
        <taxon>Anacardiaceae</taxon>
        <taxon>Pistacia</taxon>
    </lineage>
</organism>
<reference evidence="2" key="1">
    <citation type="journal article" date="2023" name="G3 (Bethesda)">
        <title>Genome assembly and association tests identify interacting loci associated with vigor, precocity, and sex in interspecific pistachio rootstocks.</title>
        <authorList>
            <person name="Palmer W."/>
            <person name="Jacygrad E."/>
            <person name="Sagayaradj S."/>
            <person name="Cavanaugh K."/>
            <person name="Han R."/>
            <person name="Bertier L."/>
            <person name="Beede B."/>
            <person name="Kafkas S."/>
            <person name="Golino D."/>
            <person name="Preece J."/>
            <person name="Michelmore R."/>
        </authorList>
    </citation>
    <scope>NUCLEOTIDE SEQUENCE [LARGE SCALE GENOMIC DNA]</scope>
</reference>
<evidence type="ECO:0000313" key="1">
    <source>
        <dbReference type="EMBL" id="KAJ0038947.1"/>
    </source>
</evidence>